<dbReference type="GO" id="GO:0016020">
    <property type="term" value="C:membrane"/>
    <property type="evidence" value="ECO:0007669"/>
    <property type="project" value="UniProtKB-SubCell"/>
</dbReference>
<proteinExistence type="predicted"/>
<comment type="caution">
    <text evidence="6">The sequence shown here is derived from an EMBL/GenBank/DDBJ whole genome shotgun (WGS) entry which is preliminary data.</text>
</comment>
<name>A0A1W0WD92_HYPEX</name>
<feature type="transmembrane region" description="Helical" evidence="5">
    <location>
        <begin position="315"/>
        <end position="336"/>
    </location>
</feature>
<keyword evidence="2 5" id="KW-0812">Transmembrane</keyword>
<evidence type="ECO:0000313" key="6">
    <source>
        <dbReference type="EMBL" id="OQV13103.1"/>
    </source>
</evidence>
<feature type="transmembrane region" description="Helical" evidence="5">
    <location>
        <begin position="36"/>
        <end position="57"/>
    </location>
</feature>
<feature type="transmembrane region" description="Helical" evidence="5">
    <location>
        <begin position="77"/>
        <end position="100"/>
    </location>
</feature>
<gene>
    <name evidence="6" type="ORF">BV898_12643</name>
</gene>
<comment type="subcellular location">
    <subcellularLocation>
        <location evidence="1">Membrane</location>
        <topology evidence="1">Multi-pass membrane protein</topology>
    </subcellularLocation>
</comment>
<feature type="transmembrane region" description="Helical" evidence="5">
    <location>
        <begin position="397"/>
        <end position="416"/>
    </location>
</feature>
<keyword evidence="7" id="KW-1185">Reference proteome</keyword>
<protein>
    <recommendedName>
        <fullName evidence="8">Odorant receptor</fullName>
    </recommendedName>
</protein>
<sequence>MILKHVFAIQSTLLDIPFRLWTPFTAGKESRLKWRIARTLLLVYWIWCFIILIFMALKAGESVLFEPHGSKISPIVRVLAGIPNFFLTLRGNLVLLILAVRKDTMAELLQNMECLVYKFVPGNSSRSKTRKWLALNSGLTLYCLTMFAAIQILSWTHGLEFEKYTLNSYYSLNPLPFIIPVWVFITFQVCFMYCPYFLSQVLLSGTIVMGSIMDDCSRILNKKLKSLDERFRGLVECSKATGKQWVIGLDEMDSLAGEVELLIADRAALFQFNEKLNSYFGWLLFVSYVSDVCASAGMLAVLVADAEPSHYQFAAKLLGAIGFLSFATVLYIPLALSTESASKTASYVYIATNTAYPLFGKNYSIRLREVLNDLRSMSTTFPIDFLASGFFHIERRFIVTTITLLASFGILLVEFLGNEESIKGRPATIDLSSILNVTGLGSAIFKNPQNDTTIKLVPHKHE</sequence>
<dbReference type="Pfam" id="PF08395">
    <property type="entry name" value="7tm_7"/>
    <property type="match status" value="1"/>
</dbReference>
<reference evidence="7" key="1">
    <citation type="submission" date="2017-01" db="EMBL/GenBank/DDBJ databases">
        <title>Comparative genomics of anhydrobiosis in the tardigrade Hypsibius dujardini.</title>
        <authorList>
            <person name="Yoshida Y."/>
            <person name="Koutsovoulos G."/>
            <person name="Laetsch D."/>
            <person name="Stevens L."/>
            <person name="Kumar S."/>
            <person name="Horikawa D."/>
            <person name="Ishino K."/>
            <person name="Komine S."/>
            <person name="Tomita M."/>
            <person name="Blaxter M."/>
            <person name="Arakawa K."/>
        </authorList>
    </citation>
    <scope>NUCLEOTIDE SEQUENCE [LARGE SCALE GENOMIC DNA]</scope>
    <source>
        <strain evidence="7">Z151</strain>
    </source>
</reference>
<evidence type="ECO:0008006" key="8">
    <source>
        <dbReference type="Google" id="ProtNLM"/>
    </source>
</evidence>
<keyword evidence="4 5" id="KW-0472">Membrane</keyword>
<evidence type="ECO:0000256" key="3">
    <source>
        <dbReference type="ARBA" id="ARBA00022989"/>
    </source>
</evidence>
<dbReference type="Proteomes" id="UP000192578">
    <property type="component" value="Unassembled WGS sequence"/>
</dbReference>
<dbReference type="AlphaFoldDB" id="A0A1W0WD92"/>
<feature type="transmembrane region" description="Helical" evidence="5">
    <location>
        <begin position="133"/>
        <end position="155"/>
    </location>
</feature>
<evidence type="ECO:0000313" key="7">
    <source>
        <dbReference type="Proteomes" id="UP000192578"/>
    </source>
</evidence>
<dbReference type="EMBL" id="MTYJ01000130">
    <property type="protein sequence ID" value="OQV13103.1"/>
    <property type="molecule type" value="Genomic_DNA"/>
</dbReference>
<evidence type="ECO:0000256" key="2">
    <source>
        <dbReference type="ARBA" id="ARBA00022692"/>
    </source>
</evidence>
<dbReference type="InterPro" id="IPR013604">
    <property type="entry name" value="7TM_chemorcpt"/>
</dbReference>
<evidence type="ECO:0000256" key="5">
    <source>
        <dbReference type="SAM" id="Phobius"/>
    </source>
</evidence>
<evidence type="ECO:0000256" key="4">
    <source>
        <dbReference type="ARBA" id="ARBA00023136"/>
    </source>
</evidence>
<feature type="transmembrane region" description="Helical" evidence="5">
    <location>
        <begin position="279"/>
        <end position="303"/>
    </location>
</feature>
<organism evidence="6 7">
    <name type="scientific">Hypsibius exemplaris</name>
    <name type="common">Freshwater tardigrade</name>
    <dbReference type="NCBI Taxonomy" id="2072580"/>
    <lineage>
        <taxon>Eukaryota</taxon>
        <taxon>Metazoa</taxon>
        <taxon>Ecdysozoa</taxon>
        <taxon>Tardigrada</taxon>
        <taxon>Eutardigrada</taxon>
        <taxon>Parachela</taxon>
        <taxon>Hypsibioidea</taxon>
        <taxon>Hypsibiidae</taxon>
        <taxon>Hypsibius</taxon>
    </lineage>
</organism>
<evidence type="ECO:0000256" key="1">
    <source>
        <dbReference type="ARBA" id="ARBA00004141"/>
    </source>
</evidence>
<keyword evidence="3 5" id="KW-1133">Transmembrane helix</keyword>
<feature type="transmembrane region" description="Helical" evidence="5">
    <location>
        <begin position="175"/>
        <end position="194"/>
    </location>
</feature>
<dbReference type="GO" id="GO:0050909">
    <property type="term" value="P:sensory perception of taste"/>
    <property type="evidence" value="ECO:0007669"/>
    <property type="project" value="InterPro"/>
</dbReference>
<accession>A0A1W0WD92</accession>
<dbReference type="OrthoDB" id="10545697at2759"/>